<reference evidence="1 2" key="1">
    <citation type="submission" date="2021-12" db="EMBL/GenBank/DDBJ databases">
        <title>Discovery of the Pendulisporaceae a myxobacterial family with distinct sporulation behavior and unique specialized metabolism.</title>
        <authorList>
            <person name="Garcia R."/>
            <person name="Popoff A."/>
            <person name="Bader C.D."/>
            <person name="Loehr J."/>
            <person name="Walesch S."/>
            <person name="Walt C."/>
            <person name="Boldt J."/>
            <person name="Bunk B."/>
            <person name="Haeckl F.J.F.P.J."/>
            <person name="Gunesch A.P."/>
            <person name="Birkelbach J."/>
            <person name="Nuebel U."/>
            <person name="Pietschmann T."/>
            <person name="Bach T."/>
            <person name="Mueller R."/>
        </authorList>
    </citation>
    <scope>NUCLEOTIDE SEQUENCE [LARGE SCALE GENOMIC DNA]</scope>
    <source>
        <strain evidence="1 2">MSr12523</strain>
    </source>
</reference>
<evidence type="ECO:0000313" key="2">
    <source>
        <dbReference type="Proteomes" id="UP001379533"/>
    </source>
</evidence>
<proteinExistence type="predicted"/>
<dbReference type="EMBL" id="CP089982">
    <property type="protein sequence ID" value="WXA99690.1"/>
    <property type="molecule type" value="Genomic_DNA"/>
</dbReference>
<name>A0ABZ2KM04_9BACT</name>
<organism evidence="1 2">
    <name type="scientific">Pendulispora brunnea</name>
    <dbReference type="NCBI Taxonomy" id="2905690"/>
    <lineage>
        <taxon>Bacteria</taxon>
        <taxon>Pseudomonadati</taxon>
        <taxon>Myxococcota</taxon>
        <taxon>Myxococcia</taxon>
        <taxon>Myxococcales</taxon>
        <taxon>Sorangiineae</taxon>
        <taxon>Pendulisporaceae</taxon>
        <taxon>Pendulispora</taxon>
    </lineage>
</organism>
<evidence type="ECO:0000313" key="1">
    <source>
        <dbReference type="EMBL" id="WXA99690.1"/>
    </source>
</evidence>
<gene>
    <name evidence="1" type="ORF">LZC95_23095</name>
</gene>
<sequence>MLSWDTSSTQAGLDTERKIRGTISGLAGSGLVLTNLSGDEVYPAPGDTSFEFRIGKGQGYAVTVKSPPRSPVQNCVVANSVGTSSGNEDVTNVVVVCTTLGFTVNAEVHDLMGSMALSNGVDTLVVQRDGLQAFPPLRKGQSYAVTITSQPSNQQCTVTGGSGVMDEADVLVPIRCIDSFVEGFDASQVLPAGWKVALITASGSTLWHVSNDGADSAPNCARIAGASTALDTALVSPPIAIVGDNPQVKFRHTYVAEAGYDGAVLEIQIDDGGWADIVAAGGSFSSAGYTGMISSGFGIRPPLAGRDAWTGNSGGYVTTVANLPPKLAGKKVNLRWRWGNDSSGTTAGSGWRIDNIAIYR</sequence>
<dbReference type="RefSeq" id="WP_394850331.1">
    <property type="nucleotide sequence ID" value="NZ_CP089982.1"/>
</dbReference>
<protein>
    <submittedName>
        <fullName evidence="1">Uncharacterized protein</fullName>
    </submittedName>
</protein>
<accession>A0ABZ2KM04</accession>
<dbReference type="Proteomes" id="UP001379533">
    <property type="component" value="Chromosome"/>
</dbReference>
<keyword evidence="2" id="KW-1185">Reference proteome</keyword>